<reference evidence="2 3" key="1">
    <citation type="submission" date="2024-09" db="EMBL/GenBank/DDBJ databases">
        <authorList>
            <person name="Sun Q."/>
            <person name="Mori K."/>
        </authorList>
    </citation>
    <scope>NUCLEOTIDE SEQUENCE [LARGE SCALE GENOMIC DNA]</scope>
    <source>
        <strain evidence="2 3">JCM 3331</strain>
    </source>
</reference>
<dbReference type="Proteomes" id="UP001589710">
    <property type="component" value="Unassembled WGS sequence"/>
</dbReference>
<dbReference type="RefSeq" id="WP_345516795.1">
    <property type="nucleotide sequence ID" value="NZ_BAAAXD010000039.1"/>
</dbReference>
<evidence type="ECO:0000313" key="3">
    <source>
        <dbReference type="Proteomes" id="UP001589710"/>
    </source>
</evidence>
<accession>A0ABV5RC86</accession>
<evidence type="ECO:0000313" key="2">
    <source>
        <dbReference type="EMBL" id="MFB9575471.1"/>
    </source>
</evidence>
<protein>
    <submittedName>
        <fullName evidence="2">Uncharacterized protein</fullName>
    </submittedName>
</protein>
<organism evidence="2 3">
    <name type="scientific">Streptomyces yanii</name>
    <dbReference type="NCBI Taxonomy" id="78510"/>
    <lineage>
        <taxon>Bacteria</taxon>
        <taxon>Bacillati</taxon>
        <taxon>Actinomycetota</taxon>
        <taxon>Actinomycetes</taxon>
        <taxon>Kitasatosporales</taxon>
        <taxon>Streptomycetaceae</taxon>
        <taxon>Streptomyces</taxon>
    </lineage>
</organism>
<dbReference type="EMBL" id="JBHMCG010000104">
    <property type="protein sequence ID" value="MFB9575471.1"/>
    <property type="molecule type" value="Genomic_DNA"/>
</dbReference>
<keyword evidence="1" id="KW-0732">Signal</keyword>
<gene>
    <name evidence="2" type="ORF">ACFFTL_25080</name>
</gene>
<keyword evidence="3" id="KW-1185">Reference proteome</keyword>
<proteinExistence type="predicted"/>
<comment type="caution">
    <text evidence="2">The sequence shown here is derived from an EMBL/GenBank/DDBJ whole genome shotgun (WGS) entry which is preliminary data.</text>
</comment>
<sequence>MLSLKVSNRKSVRAGITGVVAATVAGLALVALPGQASAAGGVEPPGPTTTAENYIAYLEGRALAGDAEAADIATQFKALNFMDQFRFLTVISDSNTTQAYTQAVSEMGDEAADMPPTEGSSTKVLGAGHAVETVTETGEAAPLAPQAQKSTVMAAAASYRDMWASYTVYDTVFGIRVTKVTIRTNYQVNGTDTTKVYPGSASHYNYVPAASFSNSPVKEWISSPPADNAQSETVWTATWKGGLGSWSARERVWGDYRGFVGGYLK</sequence>
<feature type="chain" id="PRO_5047262872" evidence="1">
    <location>
        <begin position="39"/>
        <end position="265"/>
    </location>
</feature>
<feature type="signal peptide" evidence="1">
    <location>
        <begin position="1"/>
        <end position="38"/>
    </location>
</feature>
<evidence type="ECO:0000256" key="1">
    <source>
        <dbReference type="SAM" id="SignalP"/>
    </source>
</evidence>
<name>A0ABV5RC86_9ACTN</name>